<name>A0A1L3F8I3_BRAJP</name>
<accession>A0A1L3F8I3</accession>
<sequence length="77" mass="8046">MKVIRVAIVMAIVIPVPPSLKAEEGAEAEVVVAAAGPLVAQAAQPLQLREALARLLLPQAREVAPPARQIRPGQPQA</sequence>
<dbReference type="Proteomes" id="UP000181962">
    <property type="component" value="Chromosome"/>
</dbReference>
<proteinExistence type="predicted"/>
<gene>
    <name evidence="1" type="ORF">BKD09_14880</name>
</gene>
<evidence type="ECO:0000313" key="1">
    <source>
        <dbReference type="EMBL" id="APG09625.1"/>
    </source>
</evidence>
<dbReference type="AlphaFoldDB" id="A0A1L3F8I3"/>
<evidence type="ECO:0000313" key="2">
    <source>
        <dbReference type="Proteomes" id="UP000181962"/>
    </source>
</evidence>
<organism evidence="1 2">
    <name type="scientific">Bradyrhizobium japonicum</name>
    <dbReference type="NCBI Taxonomy" id="375"/>
    <lineage>
        <taxon>Bacteria</taxon>
        <taxon>Pseudomonadati</taxon>
        <taxon>Pseudomonadota</taxon>
        <taxon>Alphaproteobacteria</taxon>
        <taxon>Hyphomicrobiales</taxon>
        <taxon>Nitrobacteraceae</taxon>
        <taxon>Bradyrhizobium</taxon>
    </lineage>
</organism>
<protein>
    <submittedName>
        <fullName evidence="1">Uncharacterized protein</fullName>
    </submittedName>
</protein>
<dbReference type="EMBL" id="CP017637">
    <property type="protein sequence ID" value="APG09625.1"/>
    <property type="molecule type" value="Genomic_DNA"/>
</dbReference>
<reference evidence="1 2" key="1">
    <citation type="submission" date="2016-11" db="EMBL/GenBank/DDBJ databases">
        <title>Complete Genome Sequence of Bradyrhizobium sp. strain J5, an isolated from soybean nodule in Hokkaido.</title>
        <authorList>
            <person name="Kanehara K."/>
        </authorList>
    </citation>
    <scope>NUCLEOTIDE SEQUENCE [LARGE SCALE GENOMIC DNA]</scope>
    <source>
        <strain evidence="1 2">J5</strain>
    </source>
</reference>